<dbReference type="InterPro" id="IPR037274">
    <property type="entry name" value="Znf_CHY_sf"/>
</dbReference>
<feature type="region of interest" description="Disordered" evidence="9">
    <location>
        <begin position="506"/>
        <end position="554"/>
    </location>
</feature>
<keyword evidence="5" id="KW-0689">Ribosomal protein</keyword>
<dbReference type="SUPFAM" id="SSF161219">
    <property type="entry name" value="CHY zinc finger-like"/>
    <property type="match status" value="1"/>
</dbReference>
<evidence type="ECO:0000256" key="7">
    <source>
        <dbReference type="PROSITE-ProRule" id="PRU00601"/>
    </source>
</evidence>
<keyword evidence="3 7" id="KW-0863">Zinc-finger</keyword>
<feature type="domain" description="C3H1-type" evidence="10">
    <location>
        <begin position="243"/>
        <end position="271"/>
    </location>
</feature>
<evidence type="ECO:0000256" key="6">
    <source>
        <dbReference type="ARBA" id="ARBA00023274"/>
    </source>
</evidence>
<feature type="domain" description="CHY-type" evidence="11">
    <location>
        <begin position="736"/>
        <end position="805"/>
    </location>
</feature>
<dbReference type="GO" id="GO:0005840">
    <property type="term" value="C:ribosome"/>
    <property type="evidence" value="ECO:0007669"/>
    <property type="project" value="UniProtKB-KW"/>
</dbReference>
<dbReference type="GO" id="GO:0006412">
    <property type="term" value="P:translation"/>
    <property type="evidence" value="ECO:0007669"/>
    <property type="project" value="InterPro"/>
</dbReference>
<dbReference type="InterPro" id="IPR008913">
    <property type="entry name" value="Znf_CHY"/>
</dbReference>
<proteinExistence type="inferred from homology"/>
<evidence type="ECO:0000256" key="3">
    <source>
        <dbReference type="ARBA" id="ARBA00022771"/>
    </source>
</evidence>
<dbReference type="Gene3D" id="1.10.1900.20">
    <property type="entry name" value="Ribosomal protein L20"/>
    <property type="match status" value="1"/>
</dbReference>
<accession>A0AAF3F2D7</accession>
<dbReference type="InterPro" id="IPR036855">
    <property type="entry name" value="Znf_CCCH_sf"/>
</dbReference>
<feature type="compositionally biased region" description="Polar residues" evidence="9">
    <location>
        <begin position="212"/>
        <end position="233"/>
    </location>
</feature>
<feature type="zinc finger region" description="C3H1-type" evidence="8">
    <location>
        <begin position="243"/>
        <end position="271"/>
    </location>
</feature>
<evidence type="ECO:0000256" key="5">
    <source>
        <dbReference type="ARBA" id="ARBA00022980"/>
    </source>
</evidence>
<dbReference type="GO" id="GO:1990904">
    <property type="term" value="C:ribonucleoprotein complex"/>
    <property type="evidence" value="ECO:0007669"/>
    <property type="project" value="UniProtKB-KW"/>
</dbReference>
<dbReference type="GO" id="GO:0003735">
    <property type="term" value="F:structural constituent of ribosome"/>
    <property type="evidence" value="ECO:0007669"/>
    <property type="project" value="InterPro"/>
</dbReference>
<evidence type="ECO:0000313" key="12">
    <source>
        <dbReference type="Proteomes" id="UP000887575"/>
    </source>
</evidence>
<organism evidence="12 13">
    <name type="scientific">Mesorhabditis belari</name>
    <dbReference type="NCBI Taxonomy" id="2138241"/>
    <lineage>
        <taxon>Eukaryota</taxon>
        <taxon>Metazoa</taxon>
        <taxon>Ecdysozoa</taxon>
        <taxon>Nematoda</taxon>
        <taxon>Chromadorea</taxon>
        <taxon>Rhabditida</taxon>
        <taxon>Rhabditina</taxon>
        <taxon>Rhabditomorpha</taxon>
        <taxon>Rhabditoidea</taxon>
        <taxon>Rhabditidae</taxon>
        <taxon>Mesorhabditinae</taxon>
        <taxon>Mesorhabditis</taxon>
    </lineage>
</organism>
<keyword evidence="12" id="KW-1185">Reference proteome</keyword>
<dbReference type="Pfam" id="PF00453">
    <property type="entry name" value="Ribosomal_L20"/>
    <property type="match status" value="1"/>
</dbReference>
<evidence type="ECO:0000259" key="11">
    <source>
        <dbReference type="PROSITE" id="PS51266"/>
    </source>
</evidence>
<dbReference type="InterPro" id="IPR035566">
    <property type="entry name" value="Ribosomal_protein_bL20_C"/>
</dbReference>
<keyword evidence="2 8" id="KW-0479">Metal-binding</keyword>
<dbReference type="PANTHER" id="PTHR10986">
    <property type="entry name" value="39S RIBOSOMAL PROTEIN L20"/>
    <property type="match status" value="1"/>
</dbReference>
<evidence type="ECO:0000256" key="9">
    <source>
        <dbReference type="SAM" id="MobiDB-lite"/>
    </source>
</evidence>
<dbReference type="WBParaSite" id="MBELARI_LOCUS19995">
    <property type="protein sequence ID" value="MBELARI_LOCUS19995"/>
    <property type="gene ID" value="MBELARI_LOCUS19995"/>
</dbReference>
<protein>
    <submittedName>
        <fullName evidence="13">Zinc finger protein</fullName>
    </submittedName>
</protein>
<dbReference type="InterPro" id="IPR005813">
    <property type="entry name" value="Ribosomal_bL20"/>
</dbReference>
<dbReference type="GO" id="GO:0008270">
    <property type="term" value="F:zinc ion binding"/>
    <property type="evidence" value="ECO:0007669"/>
    <property type="project" value="UniProtKB-KW"/>
</dbReference>
<dbReference type="Pfam" id="PF05495">
    <property type="entry name" value="zf-CHY"/>
    <property type="match status" value="1"/>
</dbReference>
<dbReference type="Proteomes" id="UP000887575">
    <property type="component" value="Unassembled WGS sequence"/>
</dbReference>
<evidence type="ECO:0000259" key="10">
    <source>
        <dbReference type="PROSITE" id="PS50103"/>
    </source>
</evidence>
<evidence type="ECO:0000313" key="13">
    <source>
        <dbReference type="WBParaSite" id="MBELARI_LOCUS19995"/>
    </source>
</evidence>
<keyword evidence="4 8" id="KW-0862">Zinc</keyword>
<dbReference type="PROSITE" id="PS50103">
    <property type="entry name" value="ZF_C3H1"/>
    <property type="match status" value="1"/>
</dbReference>
<feature type="region of interest" description="Disordered" evidence="9">
    <location>
        <begin position="181"/>
        <end position="242"/>
    </location>
</feature>
<reference evidence="13" key="1">
    <citation type="submission" date="2024-02" db="UniProtKB">
        <authorList>
            <consortium name="WormBaseParasite"/>
        </authorList>
    </citation>
    <scope>IDENTIFICATION</scope>
</reference>
<dbReference type="InterPro" id="IPR000571">
    <property type="entry name" value="Znf_CCCH"/>
</dbReference>
<evidence type="ECO:0000256" key="2">
    <source>
        <dbReference type="ARBA" id="ARBA00022723"/>
    </source>
</evidence>
<sequence>MHLTAPTCLRRIINSAYDSFKVIPKPDVWLKRERQKRIVAWQFGINRDEWKHGLQKHNKLFHYMQMHRSDERKTEQFYAGERVSAALAEHHFEYKYFRSMLDKAHILLDNVVLSHLALYEPRTFHSLVTLTKEMAKKEGIPVIPDDKEFKTEVNLDSSLFGEPFPRSKIFPRGANKMKEETEGKEAINKKQRQGIGAQDGSKRREFRRFRRTNNGPKTTKASTSTDGTETVAGTTEAPKKQEKKPLPVCRFFRSKNGCLRGDACNFRHVPKKDTSTKKSVKDETNAASAVPTNPEKEFFEEPMPTIFVPAKFENKKFVPLKQVVSIEDRGSEVAVHIRKSEISYYRRRYLRCNFRENDEAAVIGFLFVPTEPEWSFAVREIRFTVKLPTDFPFESMLFMVNKVENAGMPDILCAHIEAGVKKFINDTFDLMKTKNAYEGMAKTLLRWIDRNIFQLFLEGLRRTKLVFDASAAGISLVYSGASSSTTKKASEEKEIKNVINLMSNANLRENERQSESDEEEQDSSSGSSSDDNDEHFGVEEDENEETGETQQPLLVVDSQPLARLPIEVMMVWNDFSKNIASISPVFFQLVVRCTRCSEHNDIEVPVKDTPKYRRCSRCNAAYSVRFRPEIAHENSNILAQCDARGCRPIDCVLLNSKLKFVCFACNKEDDIQKIGFGEAHRSWCRACHTLCNFVISAIRFQGDFSKTTQKDELAAKALPKPKKTVEKNVGIVVGQPLPDLGTCLHYKKSYRWFRFPCCGKVYPCDECHNLKEKDHEMKLANRMICGHCSTEQPFMKNKPCANCENNVTRTKSQFWEGGKGCRDQTLMRRNDARKHTNSRKKTVSNKKVGLLVVKKKT</sequence>
<dbReference type="AlphaFoldDB" id="A0AAF3F2D7"/>
<evidence type="ECO:0000256" key="4">
    <source>
        <dbReference type="ARBA" id="ARBA00022833"/>
    </source>
</evidence>
<evidence type="ECO:0000256" key="1">
    <source>
        <dbReference type="ARBA" id="ARBA00007698"/>
    </source>
</evidence>
<dbReference type="SUPFAM" id="SSF74731">
    <property type="entry name" value="Ribosomal protein L20"/>
    <property type="match status" value="1"/>
</dbReference>
<comment type="similarity">
    <text evidence="1">Belongs to the bacterial ribosomal protein bL20 family.</text>
</comment>
<dbReference type="SMART" id="SM00356">
    <property type="entry name" value="ZnF_C3H1"/>
    <property type="match status" value="1"/>
</dbReference>
<dbReference type="GO" id="GO:0019843">
    <property type="term" value="F:rRNA binding"/>
    <property type="evidence" value="ECO:0007669"/>
    <property type="project" value="InterPro"/>
</dbReference>
<name>A0AAF3F2D7_9BILA</name>
<dbReference type="PROSITE" id="PS51266">
    <property type="entry name" value="ZF_CHY"/>
    <property type="match status" value="1"/>
</dbReference>
<keyword evidence="6" id="KW-0687">Ribonucleoprotein</keyword>
<evidence type="ECO:0000256" key="8">
    <source>
        <dbReference type="PROSITE-ProRule" id="PRU00723"/>
    </source>
</evidence>
<dbReference type="SUPFAM" id="SSF90229">
    <property type="entry name" value="CCCH zinc finger"/>
    <property type="match status" value="1"/>
</dbReference>